<organism evidence="11 12">
    <name type="scientific">Clathrus columnatus</name>
    <dbReference type="NCBI Taxonomy" id="1419009"/>
    <lineage>
        <taxon>Eukaryota</taxon>
        <taxon>Fungi</taxon>
        <taxon>Dikarya</taxon>
        <taxon>Basidiomycota</taxon>
        <taxon>Agaricomycotina</taxon>
        <taxon>Agaricomycetes</taxon>
        <taxon>Phallomycetidae</taxon>
        <taxon>Phallales</taxon>
        <taxon>Clathraceae</taxon>
        <taxon>Clathrus</taxon>
    </lineage>
</organism>
<keyword evidence="5" id="KW-1015">Disulfide bond</keyword>
<dbReference type="GO" id="GO:0016491">
    <property type="term" value="F:oxidoreductase activity"/>
    <property type="evidence" value="ECO:0007669"/>
    <property type="project" value="UniProtKB-KW"/>
</dbReference>
<evidence type="ECO:0000256" key="2">
    <source>
        <dbReference type="ARBA" id="ARBA00022723"/>
    </source>
</evidence>
<evidence type="ECO:0000256" key="1">
    <source>
        <dbReference type="ARBA" id="ARBA00010609"/>
    </source>
</evidence>
<dbReference type="Pfam" id="PF07732">
    <property type="entry name" value="Cu-oxidase_3"/>
    <property type="match status" value="1"/>
</dbReference>
<dbReference type="PANTHER" id="PTHR11709:SF511">
    <property type="entry name" value="LACCASE"/>
    <property type="match status" value="1"/>
</dbReference>
<dbReference type="PROSITE" id="PS00079">
    <property type="entry name" value="MULTICOPPER_OXIDASE1"/>
    <property type="match status" value="1"/>
</dbReference>
<comment type="similarity">
    <text evidence="1">Belongs to the multicopper oxidase family.</text>
</comment>
<keyword evidence="4" id="KW-0186">Copper</keyword>
<dbReference type="InterPro" id="IPR011707">
    <property type="entry name" value="Cu-oxidase-like_N"/>
</dbReference>
<dbReference type="GO" id="GO:0005507">
    <property type="term" value="F:copper ion binding"/>
    <property type="evidence" value="ECO:0007669"/>
    <property type="project" value="InterPro"/>
</dbReference>
<dbReference type="CDD" id="cd13903">
    <property type="entry name" value="CuRO_3_Tv-LCC_like"/>
    <property type="match status" value="1"/>
</dbReference>
<keyword evidence="7" id="KW-0732">Signal</keyword>
<evidence type="ECO:0000313" key="11">
    <source>
        <dbReference type="EMBL" id="GJJ09803.1"/>
    </source>
</evidence>
<keyword evidence="6" id="KW-0325">Glycoprotein</keyword>
<protein>
    <recommendedName>
        <fullName evidence="13">Laccase</fullName>
    </recommendedName>
</protein>
<feature type="domain" description="Plastocyanin-like" evidence="9">
    <location>
        <begin position="328"/>
        <end position="445"/>
    </location>
</feature>
<dbReference type="PROSITE" id="PS00080">
    <property type="entry name" value="MULTICOPPER_OXIDASE2"/>
    <property type="match status" value="1"/>
</dbReference>
<feature type="chain" id="PRO_5043439332" description="Laccase" evidence="7">
    <location>
        <begin position="21"/>
        <end position="476"/>
    </location>
</feature>
<feature type="domain" description="Plastocyanin-like" evidence="10">
    <location>
        <begin position="31"/>
        <end position="92"/>
    </location>
</feature>
<dbReference type="Proteomes" id="UP001050691">
    <property type="component" value="Unassembled WGS sequence"/>
</dbReference>
<dbReference type="InterPro" id="IPR011706">
    <property type="entry name" value="Cu-oxidase_C"/>
</dbReference>
<dbReference type="Gene3D" id="2.60.40.420">
    <property type="entry name" value="Cupredoxins - blue copper proteins"/>
    <property type="match status" value="3"/>
</dbReference>
<dbReference type="AlphaFoldDB" id="A0AAV5A9F7"/>
<accession>A0AAV5A9F7</accession>
<dbReference type="FunFam" id="2.60.40.420:FF:000045">
    <property type="entry name" value="Laccase 2"/>
    <property type="match status" value="1"/>
</dbReference>
<dbReference type="InterPro" id="IPR033138">
    <property type="entry name" value="Cu_oxidase_CS"/>
</dbReference>
<evidence type="ECO:0008006" key="13">
    <source>
        <dbReference type="Google" id="ProtNLM"/>
    </source>
</evidence>
<evidence type="ECO:0000256" key="5">
    <source>
        <dbReference type="ARBA" id="ARBA00023157"/>
    </source>
</evidence>
<reference evidence="11" key="1">
    <citation type="submission" date="2021-10" db="EMBL/GenBank/DDBJ databases">
        <title>De novo Genome Assembly of Clathrus columnatus (Basidiomycota, Fungi) Using Illumina and Nanopore Sequence Data.</title>
        <authorList>
            <person name="Ogiso-Tanaka E."/>
            <person name="Itagaki H."/>
            <person name="Hosoya T."/>
            <person name="Hosaka K."/>
        </authorList>
    </citation>
    <scope>NUCLEOTIDE SEQUENCE</scope>
    <source>
        <strain evidence="11">MO-923</strain>
    </source>
</reference>
<keyword evidence="2" id="KW-0479">Metal-binding</keyword>
<evidence type="ECO:0000313" key="12">
    <source>
        <dbReference type="Proteomes" id="UP001050691"/>
    </source>
</evidence>
<proteinExistence type="inferred from homology"/>
<dbReference type="Pfam" id="PF00394">
    <property type="entry name" value="Cu-oxidase"/>
    <property type="match status" value="1"/>
</dbReference>
<keyword evidence="3" id="KW-0560">Oxidoreductase</keyword>
<evidence type="ECO:0000259" key="8">
    <source>
        <dbReference type="Pfam" id="PF00394"/>
    </source>
</evidence>
<evidence type="ECO:0000259" key="9">
    <source>
        <dbReference type="Pfam" id="PF07731"/>
    </source>
</evidence>
<sequence length="476" mass="51676">MVSKLFRFLASAGLLGLVKGAQVVQDWTLSSQPIAPDGFTRSAALVNGQYPGPLLALNKFDSATINVNNQLSDPTMRRSTSIHWHGIFQHQNAQYVLSSTYFTHSQACLEMMVLPSLLNVPLLRNDPEDPHLDLYDVDDETTVISLSDWYHTTAFNLENAWFAGGPEPVPDSGLINGAGRFTGGPDVTLTRVNVTQGKRYRLRLVSLSAEGFFNVSIQNHRMTVIEADGISTEPYVVDFLSILPAQRYINGTNTFAVLHYGGAPDAEPTSSQVFASGPVIFEEFKMAPLLNPGAPGGDGPADQVFNFTFTTTAANGDVWTINGVQYQSPTVPTLLNILSNPDPTFGAHENTFTLMPNATIEVAFIGGPGHAFHLHGHTFDVIQSASGGPLNFVNPPRRDTTASGGTTANPMRIRFRTDNPGPWFIHCHLDWHLEAGLAAVFAEDPAGIVSGPNSISPNQAWEQLCTVYNNLPDDEK</sequence>
<dbReference type="EMBL" id="BPWL01000004">
    <property type="protein sequence ID" value="GJJ09803.1"/>
    <property type="molecule type" value="Genomic_DNA"/>
</dbReference>
<dbReference type="InterPro" id="IPR002355">
    <property type="entry name" value="Cu_oxidase_Cu_BS"/>
</dbReference>
<comment type="caution">
    <text evidence="11">The sequence shown here is derived from an EMBL/GenBank/DDBJ whole genome shotgun (WGS) entry which is preliminary data.</text>
</comment>
<name>A0AAV5A9F7_9AGAM</name>
<gene>
    <name evidence="11" type="ORF">Clacol_004027</name>
</gene>
<feature type="domain" description="Plastocyanin-like" evidence="8">
    <location>
        <begin position="141"/>
        <end position="248"/>
    </location>
</feature>
<evidence type="ECO:0000256" key="7">
    <source>
        <dbReference type="SAM" id="SignalP"/>
    </source>
</evidence>
<dbReference type="SUPFAM" id="SSF49503">
    <property type="entry name" value="Cupredoxins"/>
    <property type="match status" value="3"/>
</dbReference>
<evidence type="ECO:0000256" key="4">
    <source>
        <dbReference type="ARBA" id="ARBA00023008"/>
    </source>
</evidence>
<dbReference type="InterPro" id="IPR001117">
    <property type="entry name" value="Cu-oxidase_2nd"/>
</dbReference>
<feature type="signal peptide" evidence="7">
    <location>
        <begin position="1"/>
        <end position="20"/>
    </location>
</feature>
<dbReference type="InterPro" id="IPR045087">
    <property type="entry name" value="Cu-oxidase_fam"/>
</dbReference>
<evidence type="ECO:0000256" key="6">
    <source>
        <dbReference type="ARBA" id="ARBA00023180"/>
    </source>
</evidence>
<dbReference type="Pfam" id="PF07731">
    <property type="entry name" value="Cu-oxidase_2"/>
    <property type="match status" value="1"/>
</dbReference>
<evidence type="ECO:0000259" key="10">
    <source>
        <dbReference type="Pfam" id="PF07732"/>
    </source>
</evidence>
<evidence type="ECO:0000256" key="3">
    <source>
        <dbReference type="ARBA" id="ARBA00023002"/>
    </source>
</evidence>
<dbReference type="InterPro" id="IPR008972">
    <property type="entry name" value="Cupredoxin"/>
</dbReference>
<dbReference type="PANTHER" id="PTHR11709">
    <property type="entry name" value="MULTI-COPPER OXIDASE"/>
    <property type="match status" value="1"/>
</dbReference>
<keyword evidence="12" id="KW-1185">Reference proteome</keyword>